<keyword evidence="2" id="KW-1185">Reference proteome</keyword>
<protein>
    <submittedName>
        <fullName evidence="1">Uncharacterized protein</fullName>
    </submittedName>
</protein>
<comment type="caution">
    <text evidence="1">The sequence shown here is derived from an EMBL/GenBank/DDBJ whole genome shotgun (WGS) entry which is preliminary data.</text>
</comment>
<dbReference type="EMBL" id="CM047584">
    <property type="protein sequence ID" value="KAI9912208.1"/>
    <property type="molecule type" value="Genomic_DNA"/>
</dbReference>
<gene>
    <name evidence="1" type="ORF">PsorP6_009297</name>
</gene>
<proteinExistence type="predicted"/>
<name>A0ACC0W257_9STRA</name>
<organism evidence="1 2">
    <name type="scientific">Peronosclerospora sorghi</name>
    <dbReference type="NCBI Taxonomy" id="230839"/>
    <lineage>
        <taxon>Eukaryota</taxon>
        <taxon>Sar</taxon>
        <taxon>Stramenopiles</taxon>
        <taxon>Oomycota</taxon>
        <taxon>Peronosporomycetes</taxon>
        <taxon>Peronosporales</taxon>
        <taxon>Peronosporaceae</taxon>
        <taxon>Peronosclerospora</taxon>
    </lineage>
</organism>
<reference evidence="1 2" key="1">
    <citation type="journal article" date="2022" name="bioRxiv">
        <title>The genome of the oomycete Peronosclerospora sorghi, a cosmopolitan pathogen of maize and sorghum, is inflated with dispersed pseudogenes.</title>
        <authorList>
            <person name="Fletcher K."/>
            <person name="Martin F."/>
            <person name="Isakeit T."/>
            <person name="Cavanaugh K."/>
            <person name="Magill C."/>
            <person name="Michelmore R."/>
        </authorList>
    </citation>
    <scope>NUCLEOTIDE SEQUENCE [LARGE SCALE GENOMIC DNA]</scope>
    <source>
        <strain evidence="1">P6</strain>
    </source>
</reference>
<sequence length="437" mass="48307">MDIARIVDRKIIKKRVHYLVVWKGFGEENNTWESRVDLIADGYSNVIKAFEEHRKHEAEEMTSRGRSPGRLASKSPRNSKSPSTAGAGRSPSRRSRSRSASVSRKLPWSDRDEEKHRNELETVHTRSSTTTRPRKSLKADEKKTETNADAKETRSRRRSSRTNGADASSSTKFVSRVDEDKHNAVTEEQEDESVLLRSAIPTLGPHGLEKPVPVASGTPKKKAETTSRTLVYEKSEETDILVAARSTNEATCAKVSSPVHAVDKYSSYPLQDGFVAKMVASGYCTSFLSVTAVVSSLVVSKFLPHDNDEGGNLWRRWLSFLTPIVALLLFFHQKDARASAKWIATGLVWRAAAELLVLIGATPRQFESMVAGSVLLANLSLVVAIISILGHEEHKHSNATLSLLVVGALALFLSDRYAVHCECPSCMRSIEPFVPCL</sequence>
<dbReference type="Proteomes" id="UP001163321">
    <property type="component" value="Chromosome 5"/>
</dbReference>
<accession>A0ACC0W257</accession>
<evidence type="ECO:0000313" key="2">
    <source>
        <dbReference type="Proteomes" id="UP001163321"/>
    </source>
</evidence>
<evidence type="ECO:0000313" key="1">
    <source>
        <dbReference type="EMBL" id="KAI9912208.1"/>
    </source>
</evidence>